<dbReference type="RefSeq" id="WP_064853826.1">
    <property type="nucleotide sequence ID" value="NZ_LZIM01000083.1"/>
</dbReference>
<dbReference type="AlphaFoldDB" id="A0A1A2EV98"/>
<gene>
    <name evidence="3" type="ORF">A5771_02020</name>
</gene>
<feature type="signal peptide" evidence="1">
    <location>
        <begin position="1"/>
        <end position="22"/>
    </location>
</feature>
<protein>
    <recommendedName>
        <fullName evidence="2">DUF732 domain-containing protein</fullName>
    </recommendedName>
</protein>
<proteinExistence type="predicted"/>
<dbReference type="EMBL" id="LZIN01000019">
    <property type="protein sequence ID" value="OBG09012.1"/>
    <property type="molecule type" value="Genomic_DNA"/>
</dbReference>
<evidence type="ECO:0000256" key="1">
    <source>
        <dbReference type="SAM" id="SignalP"/>
    </source>
</evidence>
<dbReference type="InterPro" id="IPR007969">
    <property type="entry name" value="DUF732"/>
</dbReference>
<organism evidence="3 4">
    <name type="scientific">Mycolicibacter sinensis (strain JDM601)</name>
    <name type="common">Mycobacterium sinense</name>
    <dbReference type="NCBI Taxonomy" id="875328"/>
    <lineage>
        <taxon>Bacteria</taxon>
        <taxon>Bacillati</taxon>
        <taxon>Actinomycetota</taxon>
        <taxon>Actinomycetes</taxon>
        <taxon>Mycobacteriales</taxon>
        <taxon>Mycobacteriaceae</taxon>
        <taxon>Mycolicibacter</taxon>
    </lineage>
</organism>
<accession>A0A1A2EV98</accession>
<comment type="caution">
    <text evidence="3">The sequence shown here is derived from an EMBL/GenBank/DDBJ whole genome shotgun (WGS) entry which is preliminary data.</text>
</comment>
<reference evidence="4" key="1">
    <citation type="submission" date="2016-06" db="EMBL/GenBank/DDBJ databases">
        <authorList>
            <person name="Sutton G."/>
            <person name="Brinkac L."/>
            <person name="Sanka R."/>
            <person name="Adams M."/>
            <person name="Lau E."/>
            <person name="Mehaffy C."/>
            <person name="Tameris M."/>
            <person name="Hatherill M."/>
            <person name="Hanekom W."/>
            <person name="Mahomed H."/>
            <person name="Mcshane H."/>
        </authorList>
    </citation>
    <scope>NUCLEOTIDE SEQUENCE [LARGE SCALE GENOMIC DNA]</scope>
    <source>
        <strain evidence="4">852014-51077_SCH5608930-a</strain>
    </source>
</reference>
<feature type="domain" description="DUF732" evidence="2">
    <location>
        <begin position="35"/>
        <end position="104"/>
    </location>
</feature>
<sequence length="113" mass="11367">MRVLFAPVVALTAIVLAAPAHAEPGVVEASAVDPTDFITSLHQVGIAFDDPAQAVAAGQAVCGLAANGESGLELLTDLREANPALTISGAAQFATIAAKTYCPQQLTPAKSAK</sequence>
<evidence type="ECO:0000259" key="2">
    <source>
        <dbReference type="Pfam" id="PF05305"/>
    </source>
</evidence>
<evidence type="ECO:0000313" key="4">
    <source>
        <dbReference type="Proteomes" id="UP000093985"/>
    </source>
</evidence>
<dbReference type="Pfam" id="PF05305">
    <property type="entry name" value="DUF732"/>
    <property type="match status" value="1"/>
</dbReference>
<keyword evidence="1" id="KW-0732">Signal</keyword>
<dbReference type="OrthoDB" id="4763853at2"/>
<dbReference type="Proteomes" id="UP000093985">
    <property type="component" value="Unassembled WGS sequence"/>
</dbReference>
<evidence type="ECO:0000313" key="3">
    <source>
        <dbReference type="EMBL" id="OBG09012.1"/>
    </source>
</evidence>
<feature type="chain" id="PRO_5009825533" description="DUF732 domain-containing protein" evidence="1">
    <location>
        <begin position="23"/>
        <end position="113"/>
    </location>
</feature>
<name>A0A1A2EV98_MYCSD</name>